<dbReference type="RefSeq" id="WP_207857036.1">
    <property type="nucleotide sequence ID" value="NZ_JAFREP010000003.1"/>
</dbReference>
<evidence type="ECO:0000313" key="14">
    <source>
        <dbReference type="EMBL" id="MBO1317662.1"/>
    </source>
</evidence>
<keyword evidence="11" id="KW-0812">Transmembrane</keyword>
<dbReference type="PRINTS" id="PR00344">
    <property type="entry name" value="BCTRLSENSOR"/>
</dbReference>
<dbReference type="GO" id="GO:0004673">
    <property type="term" value="F:protein histidine kinase activity"/>
    <property type="evidence" value="ECO:0007669"/>
    <property type="project" value="UniProtKB-EC"/>
</dbReference>
<gene>
    <name evidence="14" type="ORF">J3U88_04250</name>
</gene>
<feature type="transmembrane region" description="Helical" evidence="11">
    <location>
        <begin position="69"/>
        <end position="100"/>
    </location>
</feature>
<feature type="transmembrane region" description="Helical" evidence="11">
    <location>
        <begin position="7"/>
        <end position="30"/>
    </location>
</feature>
<dbReference type="CDD" id="cd06225">
    <property type="entry name" value="HAMP"/>
    <property type="match status" value="1"/>
</dbReference>
<evidence type="ECO:0000256" key="7">
    <source>
        <dbReference type="ARBA" id="ARBA00022777"/>
    </source>
</evidence>
<keyword evidence="10" id="KW-0175">Coiled coil</keyword>
<keyword evidence="8" id="KW-0067">ATP-binding</keyword>
<protein>
    <recommendedName>
        <fullName evidence="3">histidine kinase</fullName>
        <ecNumber evidence="3">2.7.13.3</ecNumber>
    </recommendedName>
</protein>
<evidence type="ECO:0000259" key="12">
    <source>
        <dbReference type="PROSITE" id="PS50109"/>
    </source>
</evidence>
<dbReference type="SMART" id="SM00304">
    <property type="entry name" value="HAMP"/>
    <property type="match status" value="1"/>
</dbReference>
<dbReference type="PANTHER" id="PTHR43065:SF10">
    <property type="entry name" value="PEROXIDE STRESS-ACTIVATED HISTIDINE KINASE MAK3"/>
    <property type="match status" value="1"/>
</dbReference>
<proteinExistence type="predicted"/>
<dbReference type="PROSITE" id="PS50885">
    <property type="entry name" value="HAMP"/>
    <property type="match status" value="1"/>
</dbReference>
<name>A0A8J7PZM0_9BACT</name>
<dbReference type="SMART" id="SM00387">
    <property type="entry name" value="HATPase_c"/>
    <property type="match status" value="1"/>
</dbReference>
<dbReference type="GO" id="GO:0000160">
    <property type="term" value="P:phosphorelay signal transduction system"/>
    <property type="evidence" value="ECO:0007669"/>
    <property type="project" value="UniProtKB-KW"/>
</dbReference>
<keyword evidence="15" id="KW-1185">Reference proteome</keyword>
<feature type="coiled-coil region" evidence="10">
    <location>
        <begin position="581"/>
        <end position="608"/>
    </location>
</feature>
<dbReference type="InterPro" id="IPR004358">
    <property type="entry name" value="Sig_transdc_His_kin-like_C"/>
</dbReference>
<dbReference type="CDD" id="cd18774">
    <property type="entry name" value="PDC2_HK_sensor"/>
    <property type="match status" value="1"/>
</dbReference>
<keyword evidence="11" id="KW-0472">Membrane</keyword>
<keyword evidence="11" id="KW-1133">Transmembrane helix</keyword>
<dbReference type="Gene3D" id="6.10.340.10">
    <property type="match status" value="1"/>
</dbReference>
<organism evidence="14 15">
    <name type="scientific">Acanthopleuribacter pedis</name>
    <dbReference type="NCBI Taxonomy" id="442870"/>
    <lineage>
        <taxon>Bacteria</taxon>
        <taxon>Pseudomonadati</taxon>
        <taxon>Acidobacteriota</taxon>
        <taxon>Holophagae</taxon>
        <taxon>Acanthopleuribacterales</taxon>
        <taxon>Acanthopleuribacteraceae</taxon>
        <taxon>Acanthopleuribacter</taxon>
    </lineage>
</organism>
<dbReference type="GO" id="GO:0016020">
    <property type="term" value="C:membrane"/>
    <property type="evidence" value="ECO:0007669"/>
    <property type="project" value="UniProtKB-SubCell"/>
</dbReference>
<dbReference type="EMBL" id="JAFREP010000003">
    <property type="protein sequence ID" value="MBO1317662.1"/>
    <property type="molecule type" value="Genomic_DNA"/>
</dbReference>
<evidence type="ECO:0000313" key="15">
    <source>
        <dbReference type="Proteomes" id="UP000664417"/>
    </source>
</evidence>
<comment type="subcellular location">
    <subcellularLocation>
        <location evidence="2">Membrane</location>
    </subcellularLocation>
</comment>
<dbReference type="InterPro" id="IPR005467">
    <property type="entry name" value="His_kinase_dom"/>
</dbReference>
<feature type="transmembrane region" description="Helical" evidence="11">
    <location>
        <begin position="145"/>
        <end position="169"/>
    </location>
</feature>
<evidence type="ECO:0000256" key="9">
    <source>
        <dbReference type="ARBA" id="ARBA00023012"/>
    </source>
</evidence>
<evidence type="ECO:0000256" key="4">
    <source>
        <dbReference type="ARBA" id="ARBA00022553"/>
    </source>
</evidence>
<dbReference type="InterPro" id="IPR003660">
    <property type="entry name" value="HAMP_dom"/>
</dbReference>
<feature type="transmembrane region" description="Helical" evidence="11">
    <location>
        <begin position="36"/>
        <end position="57"/>
    </location>
</feature>
<dbReference type="SUPFAM" id="SSF158472">
    <property type="entry name" value="HAMP domain-like"/>
    <property type="match status" value="1"/>
</dbReference>
<dbReference type="CDD" id="cd00075">
    <property type="entry name" value="HATPase"/>
    <property type="match status" value="1"/>
</dbReference>
<evidence type="ECO:0000256" key="2">
    <source>
        <dbReference type="ARBA" id="ARBA00004370"/>
    </source>
</evidence>
<feature type="transmembrane region" description="Helical" evidence="11">
    <location>
        <begin position="112"/>
        <end position="133"/>
    </location>
</feature>
<dbReference type="GO" id="GO:0005524">
    <property type="term" value="F:ATP binding"/>
    <property type="evidence" value="ECO:0007669"/>
    <property type="project" value="UniProtKB-KW"/>
</dbReference>
<accession>A0A8J7PZM0</accession>
<dbReference type="InterPro" id="IPR036890">
    <property type="entry name" value="HATPase_C_sf"/>
</dbReference>
<evidence type="ECO:0000259" key="13">
    <source>
        <dbReference type="PROSITE" id="PS50885"/>
    </source>
</evidence>
<dbReference type="SUPFAM" id="SSF55874">
    <property type="entry name" value="ATPase domain of HSP90 chaperone/DNA topoisomerase II/histidine kinase"/>
    <property type="match status" value="1"/>
</dbReference>
<evidence type="ECO:0000256" key="11">
    <source>
        <dbReference type="SAM" id="Phobius"/>
    </source>
</evidence>
<feature type="domain" description="Histidine kinase" evidence="12">
    <location>
        <begin position="726"/>
        <end position="889"/>
    </location>
</feature>
<dbReference type="PANTHER" id="PTHR43065">
    <property type="entry name" value="SENSOR HISTIDINE KINASE"/>
    <property type="match status" value="1"/>
</dbReference>
<reference evidence="14" key="1">
    <citation type="submission" date="2021-03" db="EMBL/GenBank/DDBJ databases">
        <authorList>
            <person name="Wang G."/>
        </authorList>
    </citation>
    <scope>NUCLEOTIDE SEQUENCE</scope>
    <source>
        <strain evidence="14">KCTC 12899</strain>
    </source>
</reference>
<sequence length="903" mass="99691">MKRQSPFSLVTASAALTLVALFALLIPAFLKQKDPLFAWATALLLVPTATLVIAQVVAARRQSTRTATWILVGGMMTMAMGLPLLLADFVSLAPLVLLMVPLSVCISGRLRYIPIALVVSLLSMAGALGFDLYAPMARPAVFDVLAVPIWMVVGVFCGQILVLGWAAWFFRVRVASPFFTRINIASQQALITTGVAALAILLTTAVLASRIREAHGHLAGEHNRNWATILAERIADDLEEQLNQLQTLSQDPAILSALKAKVAGYPEDPQAVTALIDARDQHWRQAAAADPVVMEIRSNDAMMALARFRRMEHSHNNMLVTDRFGSLVAAQGRRPDRYSFRSLPLWRRSWNRGIGSSYFEWDTAETKETVTMGMAIWDQNTNEALGVIVTEYYFRPMLDAILLIQQDRPLLTAVIDAQGREIARHTSQADAVMDAEGGWAWMLPKLNKDASVRVADLAAGWLQGRNEEGQRYVIGHAPLSTTSRVNLDAIRRLGWRVVVAAPENSAFIVVTRTTKTSLLVAMVILAASVGLASVAANVMVRPIGKLKQTATAMVAGDLNRRADPVGSEEMATLAEAFNSMTAQLRSVIESLQENNRTLEDKVRERTARLRRTQRGLIDGAHSSGMAEIATGVLHNIGNILNSLNVSVETCRDLMQHFEGGGLKKLRHLLTHLEEMTPEKIMAQQEDWPKFQQYLQRLVRLLEKEQNSLAEELGQIHEQARLIHKSLVAQSDYAREVSYSETLDLNEVINDILLADTRLEEQFRVHIHREFVDLPPVQGIRSKLSYAFLCLVENACEAMTHLPPDDRRLTIKTLIRDHEIHVSVRDNGIGIPHDRLNSIFQYGFTTKPDGNGFGLHSCANAMREMGGRVLVDSEGEGRGAIFTLALVLDTDEVAGPSQLGAAVL</sequence>
<dbReference type="AlphaFoldDB" id="A0A8J7PZM0"/>
<keyword evidence="4" id="KW-0597">Phosphoprotein</keyword>
<keyword evidence="6" id="KW-0547">Nucleotide-binding</keyword>
<dbReference type="PROSITE" id="PS50109">
    <property type="entry name" value="HIS_KIN"/>
    <property type="match status" value="1"/>
</dbReference>
<evidence type="ECO:0000256" key="5">
    <source>
        <dbReference type="ARBA" id="ARBA00022679"/>
    </source>
</evidence>
<comment type="caution">
    <text evidence="14">The sequence shown here is derived from an EMBL/GenBank/DDBJ whole genome shotgun (WGS) entry which is preliminary data.</text>
</comment>
<feature type="domain" description="HAMP" evidence="13">
    <location>
        <begin position="537"/>
        <end position="589"/>
    </location>
</feature>
<dbReference type="Gene3D" id="3.30.565.10">
    <property type="entry name" value="Histidine kinase-like ATPase, C-terminal domain"/>
    <property type="match status" value="1"/>
</dbReference>
<evidence type="ECO:0000256" key="8">
    <source>
        <dbReference type="ARBA" id="ARBA00022840"/>
    </source>
</evidence>
<dbReference type="InterPro" id="IPR003594">
    <property type="entry name" value="HATPase_dom"/>
</dbReference>
<evidence type="ECO:0000256" key="1">
    <source>
        <dbReference type="ARBA" id="ARBA00000085"/>
    </source>
</evidence>
<evidence type="ECO:0000256" key="6">
    <source>
        <dbReference type="ARBA" id="ARBA00022741"/>
    </source>
</evidence>
<dbReference type="Proteomes" id="UP000664417">
    <property type="component" value="Unassembled WGS sequence"/>
</dbReference>
<keyword evidence="9" id="KW-0902">Two-component regulatory system</keyword>
<dbReference type="Pfam" id="PF00672">
    <property type="entry name" value="HAMP"/>
    <property type="match status" value="1"/>
</dbReference>
<dbReference type="EC" id="2.7.13.3" evidence="3"/>
<evidence type="ECO:0000256" key="3">
    <source>
        <dbReference type="ARBA" id="ARBA00012438"/>
    </source>
</evidence>
<keyword evidence="5" id="KW-0808">Transferase</keyword>
<evidence type="ECO:0000256" key="10">
    <source>
        <dbReference type="SAM" id="Coils"/>
    </source>
</evidence>
<keyword evidence="7" id="KW-0418">Kinase</keyword>
<feature type="transmembrane region" description="Helical" evidence="11">
    <location>
        <begin position="189"/>
        <end position="208"/>
    </location>
</feature>
<feature type="transmembrane region" description="Helical" evidence="11">
    <location>
        <begin position="518"/>
        <end position="540"/>
    </location>
</feature>
<dbReference type="Pfam" id="PF02518">
    <property type="entry name" value="HATPase_c"/>
    <property type="match status" value="1"/>
</dbReference>
<comment type="catalytic activity">
    <reaction evidence="1">
        <text>ATP + protein L-histidine = ADP + protein N-phospho-L-histidine.</text>
        <dbReference type="EC" id="2.7.13.3"/>
    </reaction>
</comment>